<accession>A0A9D1HD97</accession>
<keyword evidence="1" id="KW-0472">Membrane</keyword>
<evidence type="ECO:0000256" key="1">
    <source>
        <dbReference type="SAM" id="Phobius"/>
    </source>
</evidence>
<sequence>MDYIFAFIVGGGICVAGQLMIDGTKLTAPRVLVILVSIGAILQAFGIYEHLVEFAGTGARVPLPGFGYSLAKGAMEGAKQGLLEAVTGGIKAAAGGISVAIGWGYTVALVFNPKSVR</sequence>
<reference evidence="2" key="1">
    <citation type="submission" date="2020-10" db="EMBL/GenBank/DDBJ databases">
        <authorList>
            <person name="Gilroy R."/>
        </authorList>
    </citation>
    <scope>NUCLEOTIDE SEQUENCE</scope>
    <source>
        <strain evidence="2">CHK176-22527</strain>
    </source>
</reference>
<dbReference type="NCBIfam" id="TIGR02839">
    <property type="entry name" value="spore_V_AE"/>
    <property type="match status" value="1"/>
</dbReference>
<dbReference type="Proteomes" id="UP000824159">
    <property type="component" value="Unassembled WGS sequence"/>
</dbReference>
<dbReference type="InterPro" id="IPR014204">
    <property type="entry name" value="Spore_V_AE"/>
</dbReference>
<proteinExistence type="predicted"/>
<gene>
    <name evidence="2" type="primary">spoVAE</name>
    <name evidence="2" type="ORF">IAD12_05815</name>
</gene>
<evidence type="ECO:0000313" key="3">
    <source>
        <dbReference type="Proteomes" id="UP000824159"/>
    </source>
</evidence>
<feature type="transmembrane region" description="Helical" evidence="1">
    <location>
        <begin position="92"/>
        <end position="111"/>
    </location>
</feature>
<dbReference type="EMBL" id="DVLX01000073">
    <property type="protein sequence ID" value="HIT99749.1"/>
    <property type="molecule type" value="Genomic_DNA"/>
</dbReference>
<reference evidence="2" key="2">
    <citation type="journal article" date="2021" name="PeerJ">
        <title>Extensive microbial diversity within the chicken gut microbiome revealed by metagenomics and culture.</title>
        <authorList>
            <person name="Gilroy R."/>
            <person name="Ravi A."/>
            <person name="Getino M."/>
            <person name="Pursley I."/>
            <person name="Horton D.L."/>
            <person name="Alikhan N.F."/>
            <person name="Baker D."/>
            <person name="Gharbi K."/>
            <person name="Hall N."/>
            <person name="Watson M."/>
            <person name="Adriaenssens E.M."/>
            <person name="Foster-Nyarko E."/>
            <person name="Jarju S."/>
            <person name="Secka A."/>
            <person name="Antonio M."/>
            <person name="Oren A."/>
            <person name="Chaudhuri R.R."/>
            <person name="La Ragione R."/>
            <person name="Hildebrand F."/>
            <person name="Pallen M.J."/>
        </authorList>
    </citation>
    <scope>NUCLEOTIDE SEQUENCE</scope>
    <source>
        <strain evidence="2">CHK176-22527</strain>
    </source>
</reference>
<evidence type="ECO:0000313" key="2">
    <source>
        <dbReference type="EMBL" id="HIT99749.1"/>
    </source>
</evidence>
<dbReference type="PANTHER" id="PTHR38450:SF2">
    <property type="entry name" value="STAGE V SPORULATION PROTEIN AEB"/>
    <property type="match status" value="1"/>
</dbReference>
<dbReference type="PANTHER" id="PTHR38450">
    <property type="entry name" value="STAGE V SPORULATION PROTEIN AC-RELATED"/>
    <property type="match status" value="1"/>
</dbReference>
<comment type="caution">
    <text evidence="2">The sequence shown here is derived from an EMBL/GenBank/DDBJ whole genome shotgun (WGS) entry which is preliminary data.</text>
</comment>
<keyword evidence="1" id="KW-0812">Transmembrane</keyword>
<dbReference type="AlphaFoldDB" id="A0A9D1HD97"/>
<name>A0A9D1HD97_9FIRM</name>
<dbReference type="InterPro" id="IPR005562">
    <property type="entry name" value="SpoVA"/>
</dbReference>
<organism evidence="2 3">
    <name type="scientific">Candidatus Allocopromorpha excrementavium</name>
    <dbReference type="NCBI Taxonomy" id="2840741"/>
    <lineage>
        <taxon>Bacteria</taxon>
        <taxon>Bacillati</taxon>
        <taxon>Bacillota</taxon>
        <taxon>Clostridia</taxon>
        <taxon>Eubacteriales</taxon>
        <taxon>Eubacteriaceae</taxon>
        <taxon>Eubacteriaceae incertae sedis</taxon>
        <taxon>Candidatus Allocopromorpha</taxon>
    </lineage>
</organism>
<protein>
    <submittedName>
        <fullName evidence="2">Stage V sporulation protein AE</fullName>
    </submittedName>
</protein>
<dbReference type="Pfam" id="PF03862">
    <property type="entry name" value="SpoVAC_SpoVAEB"/>
    <property type="match status" value="1"/>
</dbReference>
<feature type="transmembrane region" description="Helical" evidence="1">
    <location>
        <begin position="31"/>
        <end position="48"/>
    </location>
</feature>
<feature type="transmembrane region" description="Helical" evidence="1">
    <location>
        <begin position="6"/>
        <end position="24"/>
    </location>
</feature>
<keyword evidence="1" id="KW-1133">Transmembrane helix</keyword>